<feature type="transmembrane region" description="Helical" evidence="2">
    <location>
        <begin position="42"/>
        <end position="63"/>
    </location>
</feature>
<protein>
    <submittedName>
        <fullName evidence="3">Uncharacterized protein</fullName>
    </submittedName>
</protein>
<evidence type="ECO:0000313" key="4">
    <source>
        <dbReference type="Proteomes" id="UP000006055"/>
    </source>
</evidence>
<dbReference type="AlphaFoldDB" id="I4C7X5"/>
<feature type="region of interest" description="Disordered" evidence="1">
    <location>
        <begin position="1"/>
        <end position="24"/>
    </location>
</feature>
<name>I4C7X5_DESTA</name>
<proteinExistence type="predicted"/>
<dbReference type="Proteomes" id="UP000006055">
    <property type="component" value="Chromosome"/>
</dbReference>
<organism evidence="3 4">
    <name type="scientific">Desulfomonile tiedjei (strain ATCC 49306 / DSM 6799 / DCB-1)</name>
    <dbReference type="NCBI Taxonomy" id="706587"/>
    <lineage>
        <taxon>Bacteria</taxon>
        <taxon>Pseudomonadati</taxon>
        <taxon>Thermodesulfobacteriota</taxon>
        <taxon>Desulfomonilia</taxon>
        <taxon>Desulfomonilales</taxon>
        <taxon>Desulfomonilaceae</taxon>
        <taxon>Desulfomonile</taxon>
    </lineage>
</organism>
<dbReference type="HOGENOM" id="CLU_1335749_0_0_7"/>
<keyword evidence="4" id="KW-1185">Reference proteome</keyword>
<feature type="transmembrane region" description="Helical" evidence="2">
    <location>
        <begin position="69"/>
        <end position="95"/>
    </location>
</feature>
<dbReference type="EMBL" id="CP003360">
    <property type="protein sequence ID" value="AFM25666.1"/>
    <property type="molecule type" value="Genomic_DNA"/>
</dbReference>
<accession>I4C7X5</accession>
<feature type="transmembrane region" description="Helical" evidence="2">
    <location>
        <begin position="116"/>
        <end position="140"/>
    </location>
</feature>
<feature type="transmembrane region" description="Helical" evidence="2">
    <location>
        <begin position="152"/>
        <end position="175"/>
    </location>
</feature>
<evidence type="ECO:0000313" key="3">
    <source>
        <dbReference type="EMBL" id="AFM25666.1"/>
    </source>
</evidence>
<evidence type="ECO:0000256" key="1">
    <source>
        <dbReference type="SAM" id="MobiDB-lite"/>
    </source>
</evidence>
<keyword evidence="2" id="KW-1133">Transmembrane helix</keyword>
<dbReference type="RefSeq" id="WP_014810803.1">
    <property type="nucleotide sequence ID" value="NC_018025.1"/>
</dbReference>
<evidence type="ECO:0000256" key="2">
    <source>
        <dbReference type="SAM" id="Phobius"/>
    </source>
</evidence>
<gene>
    <name evidence="3" type="ordered locus">Desti_3000</name>
</gene>
<reference evidence="4" key="1">
    <citation type="submission" date="2012-06" db="EMBL/GenBank/DDBJ databases">
        <title>Complete sequence of chromosome of Desulfomonile tiedjei DSM 6799.</title>
        <authorList>
            <person name="Lucas S."/>
            <person name="Copeland A."/>
            <person name="Lapidus A."/>
            <person name="Glavina del Rio T."/>
            <person name="Dalin E."/>
            <person name="Tice H."/>
            <person name="Bruce D."/>
            <person name="Goodwin L."/>
            <person name="Pitluck S."/>
            <person name="Peters L."/>
            <person name="Ovchinnikova G."/>
            <person name="Zeytun A."/>
            <person name="Lu M."/>
            <person name="Kyrpides N."/>
            <person name="Mavromatis K."/>
            <person name="Ivanova N."/>
            <person name="Brettin T."/>
            <person name="Detter J.C."/>
            <person name="Han C."/>
            <person name="Larimer F."/>
            <person name="Land M."/>
            <person name="Hauser L."/>
            <person name="Markowitz V."/>
            <person name="Cheng J.-F."/>
            <person name="Hugenholtz P."/>
            <person name="Woyke T."/>
            <person name="Wu D."/>
            <person name="Spring S."/>
            <person name="Schroeder M."/>
            <person name="Brambilla E."/>
            <person name="Klenk H.-P."/>
            <person name="Eisen J.A."/>
        </authorList>
    </citation>
    <scope>NUCLEOTIDE SEQUENCE [LARGE SCALE GENOMIC DNA]</scope>
    <source>
        <strain evidence="4">ATCC 49306 / DSM 6799 / DCB-1</strain>
    </source>
</reference>
<keyword evidence="2" id="KW-0812">Transmembrane</keyword>
<sequence>MTQLSESVRSPMQTKKPSSGLRRSSSPAFFLEMEIGIPKMGLWSVLSGMLVLIAMKLLFSLTVRPVPSLITLIAMASGSAGMYMGIRALTFQVALGRARKAYPKNPKGMVVRGNELPRNAFLLVTVLPVTSIPLMCLALYELGVAFGPKMWIVIAVGTAISLRDLIAAGHVLLVGPSRWIRETQRGLDVLLPMEAVGDLQKPGKL</sequence>
<keyword evidence="2" id="KW-0472">Membrane</keyword>
<dbReference type="KEGG" id="dti:Desti_3000"/>